<keyword evidence="3" id="KW-1185">Reference proteome</keyword>
<gene>
    <name evidence="2" type="ORF">ElyMa_003004400</name>
</gene>
<feature type="region of interest" description="Disordered" evidence="1">
    <location>
        <begin position="1"/>
        <end position="60"/>
    </location>
</feature>
<sequence length="93" mass="9640">MFDVRGTRMGEARKQDTGPKVTIGLGPGPKISLGISKDSSSRGTGIPSGPSATFSAQAGRKPNGAFKVRFNLNTNLGAKNKPGAYASSFANKR</sequence>
<reference evidence="2 3" key="1">
    <citation type="journal article" date="2021" name="Elife">
        <title>Chloroplast acquisition without the gene transfer in kleptoplastic sea slugs, Plakobranchus ocellatus.</title>
        <authorList>
            <person name="Maeda T."/>
            <person name="Takahashi S."/>
            <person name="Yoshida T."/>
            <person name="Shimamura S."/>
            <person name="Takaki Y."/>
            <person name="Nagai Y."/>
            <person name="Toyoda A."/>
            <person name="Suzuki Y."/>
            <person name="Arimoto A."/>
            <person name="Ishii H."/>
            <person name="Satoh N."/>
            <person name="Nishiyama T."/>
            <person name="Hasebe M."/>
            <person name="Maruyama T."/>
            <person name="Minagawa J."/>
            <person name="Obokata J."/>
            <person name="Shigenobu S."/>
        </authorList>
    </citation>
    <scope>NUCLEOTIDE SEQUENCE [LARGE SCALE GENOMIC DNA]</scope>
</reference>
<proteinExistence type="predicted"/>
<protein>
    <submittedName>
        <fullName evidence="2">Uncharacterized protein</fullName>
    </submittedName>
</protein>
<accession>A0AAV4IHA0</accession>
<dbReference type="AlphaFoldDB" id="A0AAV4IHA0"/>
<dbReference type="Proteomes" id="UP000762676">
    <property type="component" value="Unassembled WGS sequence"/>
</dbReference>
<organism evidence="2 3">
    <name type="scientific">Elysia marginata</name>
    <dbReference type="NCBI Taxonomy" id="1093978"/>
    <lineage>
        <taxon>Eukaryota</taxon>
        <taxon>Metazoa</taxon>
        <taxon>Spiralia</taxon>
        <taxon>Lophotrochozoa</taxon>
        <taxon>Mollusca</taxon>
        <taxon>Gastropoda</taxon>
        <taxon>Heterobranchia</taxon>
        <taxon>Euthyneura</taxon>
        <taxon>Panpulmonata</taxon>
        <taxon>Sacoglossa</taxon>
        <taxon>Placobranchoidea</taxon>
        <taxon>Plakobranchidae</taxon>
        <taxon>Elysia</taxon>
    </lineage>
</organism>
<name>A0AAV4IHA0_9GAST</name>
<comment type="caution">
    <text evidence="2">The sequence shown here is derived from an EMBL/GenBank/DDBJ whole genome shotgun (WGS) entry which is preliminary data.</text>
</comment>
<feature type="compositionally biased region" description="Basic and acidic residues" evidence="1">
    <location>
        <begin position="1"/>
        <end position="17"/>
    </location>
</feature>
<dbReference type="EMBL" id="BMAT01006184">
    <property type="protein sequence ID" value="GFS08007.1"/>
    <property type="molecule type" value="Genomic_DNA"/>
</dbReference>
<evidence type="ECO:0000313" key="2">
    <source>
        <dbReference type="EMBL" id="GFS08007.1"/>
    </source>
</evidence>
<evidence type="ECO:0000313" key="3">
    <source>
        <dbReference type="Proteomes" id="UP000762676"/>
    </source>
</evidence>
<evidence type="ECO:0000256" key="1">
    <source>
        <dbReference type="SAM" id="MobiDB-lite"/>
    </source>
</evidence>